<organism evidence="9 10">
    <name type="scientific">Buddleja alternifolia</name>
    <dbReference type="NCBI Taxonomy" id="168488"/>
    <lineage>
        <taxon>Eukaryota</taxon>
        <taxon>Viridiplantae</taxon>
        <taxon>Streptophyta</taxon>
        <taxon>Embryophyta</taxon>
        <taxon>Tracheophyta</taxon>
        <taxon>Spermatophyta</taxon>
        <taxon>Magnoliopsida</taxon>
        <taxon>eudicotyledons</taxon>
        <taxon>Gunneridae</taxon>
        <taxon>Pentapetalae</taxon>
        <taxon>asterids</taxon>
        <taxon>lamiids</taxon>
        <taxon>Lamiales</taxon>
        <taxon>Scrophulariaceae</taxon>
        <taxon>Buddlejeae</taxon>
        <taxon>Buddleja</taxon>
    </lineage>
</organism>
<name>A0AAV6WHU0_9LAMI</name>
<evidence type="ECO:0000313" key="10">
    <source>
        <dbReference type="Proteomes" id="UP000826271"/>
    </source>
</evidence>
<dbReference type="SMART" id="SM00636">
    <property type="entry name" value="Glyco_18"/>
    <property type="match status" value="1"/>
</dbReference>
<evidence type="ECO:0000256" key="2">
    <source>
        <dbReference type="ARBA" id="ARBA00022729"/>
    </source>
</evidence>
<evidence type="ECO:0000259" key="8">
    <source>
        <dbReference type="PROSITE" id="PS51910"/>
    </source>
</evidence>
<keyword evidence="3 6" id="KW-0378">Hydrolase</keyword>
<dbReference type="InterPro" id="IPR001223">
    <property type="entry name" value="Glyco_hydro18_cat"/>
</dbReference>
<dbReference type="FunFam" id="3.10.50.10:FF:000003">
    <property type="entry name" value="Class V chitinase CHIT5b"/>
    <property type="match status" value="1"/>
</dbReference>
<evidence type="ECO:0000256" key="1">
    <source>
        <dbReference type="ARBA" id="ARBA00008682"/>
    </source>
</evidence>
<dbReference type="GO" id="GO:0008061">
    <property type="term" value="F:chitin binding"/>
    <property type="evidence" value="ECO:0007669"/>
    <property type="project" value="InterPro"/>
</dbReference>
<dbReference type="SUPFAM" id="SSF54556">
    <property type="entry name" value="Chitinase insertion domain"/>
    <property type="match status" value="1"/>
</dbReference>
<feature type="signal peptide" evidence="7">
    <location>
        <begin position="1"/>
        <end position="26"/>
    </location>
</feature>
<dbReference type="PROSITE" id="PS01095">
    <property type="entry name" value="GH18_1"/>
    <property type="match status" value="1"/>
</dbReference>
<evidence type="ECO:0000256" key="4">
    <source>
        <dbReference type="ARBA" id="ARBA00023180"/>
    </source>
</evidence>
<dbReference type="InterPro" id="IPR017853">
    <property type="entry name" value="GH"/>
</dbReference>
<dbReference type="InterPro" id="IPR029070">
    <property type="entry name" value="Chitinase_insertion_sf"/>
</dbReference>
<dbReference type="PANTHER" id="PTHR11177">
    <property type="entry name" value="CHITINASE"/>
    <property type="match status" value="1"/>
</dbReference>
<reference evidence="9" key="1">
    <citation type="submission" date="2019-10" db="EMBL/GenBank/DDBJ databases">
        <authorList>
            <person name="Zhang R."/>
            <person name="Pan Y."/>
            <person name="Wang J."/>
            <person name="Ma R."/>
            <person name="Yu S."/>
        </authorList>
    </citation>
    <scope>NUCLEOTIDE SEQUENCE</scope>
    <source>
        <strain evidence="9">LA-IB0</strain>
        <tissue evidence="9">Leaf</tissue>
    </source>
</reference>
<dbReference type="SUPFAM" id="SSF51445">
    <property type="entry name" value="(Trans)glycosidases"/>
    <property type="match status" value="1"/>
</dbReference>
<dbReference type="AlphaFoldDB" id="A0AAV6WHU0"/>
<evidence type="ECO:0000256" key="7">
    <source>
        <dbReference type="SAM" id="SignalP"/>
    </source>
</evidence>
<sequence length="349" mass="38377">MAARKNSTLCTYGILLTLTFCYSAMATHPSSQAIKGAYFPSGVNFAPSSINTKLFTHIYYAFLIPNNVTFKFEIEHTEALLLVNFTSTLHAKKPPVKTLFSVGGGATYGLPLFSHLASDSWSRSNFIHSSIEVARNFGFDGVDLDWEYPQNPQDMVNLAVLLKEWRVEVEKEAAATGRPPLLLSAAVYYSADMWDSSATGAHAALFDPTSNVSTSYGLGSWIRSGVPRSKLIMGLPLYGKSWQLKDPTSHGIGAPAIGVGPSPDGSGEWTFAEVVKFNRDNKSKVVYDSTTVSMYSVAGTTWIDYDDTTSVKVKIGYARELGLGGYFFWAVNEDYNWRISQRASDLWSL</sequence>
<comment type="caution">
    <text evidence="9">The sequence shown here is derived from an EMBL/GenBank/DDBJ whole genome shotgun (WGS) entry which is preliminary data.</text>
</comment>
<protein>
    <recommendedName>
        <fullName evidence="8">GH18 domain-containing protein</fullName>
    </recommendedName>
</protein>
<gene>
    <name evidence="9" type="ORF">BUALT_Bualt16G0083100</name>
</gene>
<accession>A0AAV6WHU0</accession>
<dbReference type="Proteomes" id="UP000826271">
    <property type="component" value="Unassembled WGS sequence"/>
</dbReference>
<dbReference type="Gene3D" id="3.20.20.80">
    <property type="entry name" value="Glycosidases"/>
    <property type="match status" value="2"/>
</dbReference>
<keyword evidence="2 7" id="KW-0732">Signal</keyword>
<comment type="similarity">
    <text evidence="1">Belongs to the glycosyl hydrolase 18 family. Chitinase class V subfamily.</text>
</comment>
<dbReference type="InterPro" id="IPR001579">
    <property type="entry name" value="Glyco_hydro_18_chit_AS"/>
</dbReference>
<dbReference type="EMBL" id="WHWC01000016">
    <property type="protein sequence ID" value="KAG8367546.1"/>
    <property type="molecule type" value="Genomic_DNA"/>
</dbReference>
<dbReference type="GO" id="GO:0004568">
    <property type="term" value="F:chitinase activity"/>
    <property type="evidence" value="ECO:0007669"/>
    <property type="project" value="TreeGrafter"/>
</dbReference>
<feature type="domain" description="GH18" evidence="8">
    <location>
        <begin position="33"/>
        <end position="349"/>
    </location>
</feature>
<dbReference type="PROSITE" id="PS51910">
    <property type="entry name" value="GH18_2"/>
    <property type="match status" value="1"/>
</dbReference>
<dbReference type="InterPro" id="IPR011583">
    <property type="entry name" value="Chitinase_II/V-like_cat"/>
</dbReference>
<dbReference type="InterPro" id="IPR050314">
    <property type="entry name" value="Glycosyl_Hydrlase_18"/>
</dbReference>
<dbReference type="Pfam" id="PF00704">
    <property type="entry name" value="Glyco_hydro_18"/>
    <property type="match status" value="1"/>
</dbReference>
<evidence type="ECO:0000313" key="9">
    <source>
        <dbReference type="EMBL" id="KAG8367546.1"/>
    </source>
</evidence>
<keyword evidence="5 6" id="KW-0326">Glycosidase</keyword>
<dbReference type="Gene3D" id="3.10.50.10">
    <property type="match status" value="1"/>
</dbReference>
<keyword evidence="4" id="KW-0325">Glycoprotein</keyword>
<keyword evidence="10" id="KW-1185">Reference proteome</keyword>
<evidence type="ECO:0000256" key="5">
    <source>
        <dbReference type="ARBA" id="ARBA00023295"/>
    </source>
</evidence>
<evidence type="ECO:0000256" key="6">
    <source>
        <dbReference type="RuleBase" id="RU000489"/>
    </source>
</evidence>
<proteinExistence type="inferred from homology"/>
<evidence type="ECO:0000256" key="3">
    <source>
        <dbReference type="ARBA" id="ARBA00022801"/>
    </source>
</evidence>
<dbReference type="GO" id="GO:0006032">
    <property type="term" value="P:chitin catabolic process"/>
    <property type="evidence" value="ECO:0007669"/>
    <property type="project" value="TreeGrafter"/>
</dbReference>
<feature type="chain" id="PRO_5043451073" description="GH18 domain-containing protein" evidence="7">
    <location>
        <begin position="27"/>
        <end position="349"/>
    </location>
</feature>
<dbReference type="GO" id="GO:0005975">
    <property type="term" value="P:carbohydrate metabolic process"/>
    <property type="evidence" value="ECO:0007669"/>
    <property type="project" value="InterPro"/>
</dbReference>
<dbReference type="GO" id="GO:0005576">
    <property type="term" value="C:extracellular region"/>
    <property type="evidence" value="ECO:0007669"/>
    <property type="project" value="TreeGrafter"/>
</dbReference>
<dbReference type="PANTHER" id="PTHR11177:SF396">
    <property type="entry name" value="NOD FACTOR HYDROLASE PROTEIN 1"/>
    <property type="match status" value="1"/>
</dbReference>